<evidence type="ECO:0000256" key="1">
    <source>
        <dbReference type="SAM" id="MobiDB-lite"/>
    </source>
</evidence>
<proteinExistence type="predicted"/>
<keyword evidence="3" id="KW-1185">Reference proteome</keyword>
<sequence length="126" mass="13561">MHLDPRHSSSPVLDPHTATISAINLALTDSSYKQSLNSVPNLHPDPTYPEPYPPSEPKHQPSWPANAITLPSNSPSVQPFLSSATAASILFLDFCGHPLTGLPFYSSLLAPIPYSLFPTQQPEGSC</sequence>
<reference evidence="2 3" key="1">
    <citation type="journal article" date="2013" name="Nat. Commun.">
        <title>Genome analysis reveals insights into physiology and longevity of the Brandt's bat Myotis brandtii.</title>
        <authorList>
            <person name="Seim I."/>
            <person name="Fang X."/>
            <person name="Xiong Z."/>
            <person name="Lobanov A.V."/>
            <person name="Huang Z."/>
            <person name="Ma S."/>
            <person name="Feng Y."/>
            <person name="Turanov A.A."/>
            <person name="Zhu Y."/>
            <person name="Lenz T.L."/>
            <person name="Gerashchenko M.V."/>
            <person name="Fan D."/>
            <person name="Hee Yim S."/>
            <person name="Yao X."/>
            <person name="Jordan D."/>
            <person name="Xiong Y."/>
            <person name="Ma Y."/>
            <person name="Lyapunov A.N."/>
            <person name="Chen G."/>
            <person name="Kulakova O.I."/>
            <person name="Sun Y."/>
            <person name="Lee S.G."/>
            <person name="Bronson R.T."/>
            <person name="Moskalev A.A."/>
            <person name="Sunyaev S.R."/>
            <person name="Zhang G."/>
            <person name="Krogh A."/>
            <person name="Wang J."/>
            <person name="Gladyshev V.N."/>
        </authorList>
    </citation>
    <scope>NUCLEOTIDE SEQUENCE [LARGE SCALE GENOMIC DNA]</scope>
</reference>
<accession>S7MP58</accession>
<evidence type="ECO:0000313" key="2">
    <source>
        <dbReference type="EMBL" id="EPQ06001.1"/>
    </source>
</evidence>
<gene>
    <name evidence="2" type="ORF">D623_10004402</name>
</gene>
<protein>
    <submittedName>
        <fullName evidence="2">Uncharacterized protein</fullName>
    </submittedName>
</protein>
<name>S7MP58_MYOBR</name>
<feature type="compositionally biased region" description="Pro residues" evidence="1">
    <location>
        <begin position="46"/>
        <end position="55"/>
    </location>
</feature>
<dbReference type="AlphaFoldDB" id="S7MP58"/>
<evidence type="ECO:0000313" key="3">
    <source>
        <dbReference type="Proteomes" id="UP000052978"/>
    </source>
</evidence>
<dbReference type="EMBL" id="KE161938">
    <property type="protein sequence ID" value="EPQ06001.1"/>
    <property type="molecule type" value="Genomic_DNA"/>
</dbReference>
<organism evidence="2 3">
    <name type="scientific">Myotis brandtii</name>
    <name type="common">Brandt's bat</name>
    <dbReference type="NCBI Taxonomy" id="109478"/>
    <lineage>
        <taxon>Eukaryota</taxon>
        <taxon>Metazoa</taxon>
        <taxon>Chordata</taxon>
        <taxon>Craniata</taxon>
        <taxon>Vertebrata</taxon>
        <taxon>Euteleostomi</taxon>
        <taxon>Mammalia</taxon>
        <taxon>Eutheria</taxon>
        <taxon>Laurasiatheria</taxon>
        <taxon>Chiroptera</taxon>
        <taxon>Yangochiroptera</taxon>
        <taxon>Vespertilionidae</taxon>
        <taxon>Myotis</taxon>
    </lineage>
</organism>
<dbReference type="Proteomes" id="UP000052978">
    <property type="component" value="Unassembled WGS sequence"/>
</dbReference>
<feature type="region of interest" description="Disordered" evidence="1">
    <location>
        <begin position="36"/>
        <end position="67"/>
    </location>
</feature>